<keyword evidence="3" id="KW-0285">Flavoprotein</keyword>
<dbReference type="InterPro" id="IPR016169">
    <property type="entry name" value="FAD-bd_PCMH_sub2"/>
</dbReference>
<keyword evidence="8" id="KW-1185">Reference proteome</keyword>
<dbReference type="Pfam" id="PF02913">
    <property type="entry name" value="FAD-oxidase_C"/>
    <property type="match status" value="1"/>
</dbReference>
<dbReference type="SUPFAM" id="SSF56176">
    <property type="entry name" value="FAD-binding/transporter-associated domain-like"/>
    <property type="match status" value="1"/>
</dbReference>
<protein>
    <submittedName>
        <fullName evidence="7">FAD-binding oxidoreductase</fullName>
    </submittedName>
</protein>
<sequence length="449" mass="45671">MSAETAFAGVVGAEHVLGPARLALRDPGWCAGSQGAGLLVRPGSTAELAEVMRVAAAEGLSVVAQGGLTGLVDGTWSAPGQAIVSFERMARIVDLDAAQGVAVVEPGVTLAALDAALAPLGLMAGVDIAARDSCTIGGMVATNAGGTRVLRYGMTRASVLGLEVVLADGTVLDLMAPLLKNNAGYDLKQVFIGSEGTLGLVSKVALRVFARPQGSACALVGLEPGALGAVMVALRAGLGDGLAAIEAMWPGYYDTVAGLIGLTRLPMAGQGLYVIVEATGTSDAAARSALEACLEPLLEAGLLADAVIAQSQADRAAIWRIREESGAIDAAYGVALSYDVGLRLADLQGYVERLTARSPAPPLVFGHVGDGNLHVMFALPEGVERAPFDALVYDTLAEIAGSTVSAEHGIGLEKRAALQAALPPPVLAAMRSLKAAFDPQNRLNPGKVL</sequence>
<evidence type="ECO:0000256" key="4">
    <source>
        <dbReference type="ARBA" id="ARBA00022827"/>
    </source>
</evidence>
<dbReference type="Gene3D" id="1.10.45.10">
    <property type="entry name" value="Vanillyl-alcohol Oxidase, Chain A, domain 4"/>
    <property type="match status" value="1"/>
</dbReference>
<dbReference type="InterPro" id="IPR016171">
    <property type="entry name" value="Vanillyl_alc_oxidase_C-sub2"/>
</dbReference>
<dbReference type="Gene3D" id="3.30.70.2740">
    <property type="match status" value="1"/>
</dbReference>
<proteinExistence type="inferred from homology"/>
<dbReference type="RefSeq" id="WP_264505286.1">
    <property type="nucleotide sequence ID" value="NZ_JAPDFL010000001.1"/>
</dbReference>
<accession>A0ABT3GXS2</accession>
<organism evidence="7 8">
    <name type="scientific">Pararhodobacter zhoushanensis</name>
    <dbReference type="NCBI Taxonomy" id="2479545"/>
    <lineage>
        <taxon>Bacteria</taxon>
        <taxon>Pseudomonadati</taxon>
        <taxon>Pseudomonadota</taxon>
        <taxon>Alphaproteobacteria</taxon>
        <taxon>Rhodobacterales</taxon>
        <taxon>Paracoccaceae</taxon>
        <taxon>Pararhodobacter</taxon>
    </lineage>
</organism>
<comment type="similarity">
    <text evidence="2">Belongs to the FAD-binding oxidoreductase/transferase type 4 family.</text>
</comment>
<dbReference type="SUPFAM" id="SSF55103">
    <property type="entry name" value="FAD-linked oxidases, C-terminal domain"/>
    <property type="match status" value="1"/>
</dbReference>
<dbReference type="EMBL" id="JAPDFL010000001">
    <property type="protein sequence ID" value="MCW1932265.1"/>
    <property type="molecule type" value="Genomic_DNA"/>
</dbReference>
<comment type="cofactor">
    <cofactor evidence="1">
        <name>FAD</name>
        <dbReference type="ChEBI" id="CHEBI:57692"/>
    </cofactor>
</comment>
<feature type="domain" description="FAD-binding PCMH-type" evidence="6">
    <location>
        <begin position="31"/>
        <end position="211"/>
    </location>
</feature>
<dbReference type="InterPro" id="IPR004113">
    <property type="entry name" value="FAD-bd_oxidored_4_C"/>
</dbReference>
<keyword evidence="4" id="KW-0274">FAD</keyword>
<evidence type="ECO:0000256" key="5">
    <source>
        <dbReference type="ARBA" id="ARBA00023002"/>
    </source>
</evidence>
<dbReference type="InterPro" id="IPR006094">
    <property type="entry name" value="Oxid_FAD_bind_N"/>
</dbReference>
<evidence type="ECO:0000256" key="1">
    <source>
        <dbReference type="ARBA" id="ARBA00001974"/>
    </source>
</evidence>
<name>A0ABT3GXS2_9RHOB</name>
<comment type="caution">
    <text evidence="7">The sequence shown here is derived from an EMBL/GenBank/DDBJ whole genome shotgun (WGS) entry which is preliminary data.</text>
</comment>
<evidence type="ECO:0000256" key="2">
    <source>
        <dbReference type="ARBA" id="ARBA00008000"/>
    </source>
</evidence>
<evidence type="ECO:0000313" key="7">
    <source>
        <dbReference type="EMBL" id="MCW1932265.1"/>
    </source>
</evidence>
<dbReference type="InterPro" id="IPR036318">
    <property type="entry name" value="FAD-bd_PCMH-like_sf"/>
</dbReference>
<dbReference type="Gene3D" id="3.30.70.2190">
    <property type="match status" value="1"/>
</dbReference>
<evidence type="ECO:0000256" key="3">
    <source>
        <dbReference type="ARBA" id="ARBA00022630"/>
    </source>
</evidence>
<dbReference type="InterPro" id="IPR016166">
    <property type="entry name" value="FAD-bd_PCMH"/>
</dbReference>
<dbReference type="PANTHER" id="PTHR43716:SF1">
    <property type="entry name" value="D-2-HYDROXYGLUTARATE DEHYDROGENASE, MITOCHONDRIAL"/>
    <property type="match status" value="1"/>
</dbReference>
<dbReference type="InterPro" id="IPR016164">
    <property type="entry name" value="FAD-linked_Oxase-like_C"/>
</dbReference>
<keyword evidence="5" id="KW-0560">Oxidoreductase</keyword>
<dbReference type="PANTHER" id="PTHR43716">
    <property type="entry name" value="D-2-HYDROXYGLUTARATE DEHYDROGENASE, MITOCHONDRIAL"/>
    <property type="match status" value="1"/>
</dbReference>
<dbReference type="PROSITE" id="PS51387">
    <property type="entry name" value="FAD_PCMH"/>
    <property type="match status" value="1"/>
</dbReference>
<dbReference type="InterPro" id="IPR051264">
    <property type="entry name" value="FAD-oxidored/transferase_4"/>
</dbReference>
<dbReference type="Proteomes" id="UP001208938">
    <property type="component" value="Unassembled WGS sequence"/>
</dbReference>
<dbReference type="Pfam" id="PF01565">
    <property type="entry name" value="FAD_binding_4"/>
    <property type="match status" value="1"/>
</dbReference>
<dbReference type="Gene3D" id="3.30.465.10">
    <property type="match status" value="1"/>
</dbReference>
<gene>
    <name evidence="7" type="ORF">OKW52_08305</name>
</gene>
<reference evidence="7 8" key="1">
    <citation type="submission" date="2022-10" db="EMBL/GenBank/DDBJ databases">
        <title>Pararhodobacter sp. nov., isolated from marine algae.</title>
        <authorList>
            <person name="Choi B.J."/>
            <person name="Kim J.M."/>
            <person name="Lee J.K."/>
            <person name="Choi D.G."/>
            <person name="Jeon C.O."/>
        </authorList>
    </citation>
    <scope>NUCLEOTIDE SEQUENCE [LARGE SCALE GENOMIC DNA]</scope>
    <source>
        <strain evidence="7 8">ZQ420</strain>
    </source>
</reference>
<evidence type="ECO:0000313" key="8">
    <source>
        <dbReference type="Proteomes" id="UP001208938"/>
    </source>
</evidence>
<evidence type="ECO:0000259" key="6">
    <source>
        <dbReference type="PROSITE" id="PS51387"/>
    </source>
</evidence>